<dbReference type="PANTHER" id="PTHR41309:SF2">
    <property type="entry name" value="MEMBRANE PROTEIN"/>
    <property type="match status" value="1"/>
</dbReference>
<evidence type="ECO:0000256" key="1">
    <source>
        <dbReference type="SAM" id="Phobius"/>
    </source>
</evidence>
<dbReference type="InterPro" id="IPR025699">
    <property type="entry name" value="ABC2_memb-like"/>
</dbReference>
<keyword evidence="1" id="KW-0812">Transmembrane</keyword>
<dbReference type="PANTHER" id="PTHR41309">
    <property type="entry name" value="MEMBRANE PROTEIN-RELATED"/>
    <property type="match status" value="1"/>
</dbReference>
<feature type="transmembrane region" description="Helical" evidence="1">
    <location>
        <begin position="149"/>
        <end position="169"/>
    </location>
</feature>
<feature type="transmembrane region" description="Helical" evidence="1">
    <location>
        <begin position="189"/>
        <end position="212"/>
    </location>
</feature>
<keyword evidence="1" id="KW-1133">Transmembrane helix</keyword>
<sequence length="217" mass="23900">MVNLIFKDILIQKKTVMYMLLYIVFAIFFMQGVGSNALYVLITVTIAFTVSSGAFAIDEKYGSEKVMASLPITRNQMVQARYLSVFVYAAASILIMALIGAVANLLNVQFIKLDYITLAVIKKILVSCVLVTSISYPVYFKFGYTKARIASFIIFFAFFTSVVTVAENVSDGDASSFLSFINGLSSGSLQLVGGLVLLLIFVVSYFISINCYESKEL</sequence>
<dbReference type="EMBL" id="BRXR01000001">
    <property type="protein sequence ID" value="GLC30591.1"/>
    <property type="molecule type" value="Genomic_DNA"/>
</dbReference>
<feature type="transmembrane region" description="Helical" evidence="1">
    <location>
        <begin position="37"/>
        <end position="57"/>
    </location>
</feature>
<evidence type="ECO:0000313" key="3">
    <source>
        <dbReference type="Proteomes" id="UP001208567"/>
    </source>
</evidence>
<dbReference type="Pfam" id="PF13346">
    <property type="entry name" value="ABC2_membrane_5"/>
    <property type="match status" value="1"/>
</dbReference>
<keyword evidence="3" id="KW-1185">Reference proteome</keyword>
<dbReference type="RefSeq" id="WP_264849858.1">
    <property type="nucleotide sequence ID" value="NZ_BRXR01000001.1"/>
</dbReference>
<keyword evidence="1" id="KW-0472">Membrane</keyword>
<comment type="caution">
    <text evidence="2">The sequence shown here is derived from an EMBL/GenBank/DDBJ whole genome shotgun (WGS) entry which is preliminary data.</text>
</comment>
<organism evidence="2 3">
    <name type="scientific">Clostridium omnivorum</name>
    <dbReference type="NCBI Taxonomy" id="1604902"/>
    <lineage>
        <taxon>Bacteria</taxon>
        <taxon>Bacillati</taxon>
        <taxon>Bacillota</taxon>
        <taxon>Clostridia</taxon>
        <taxon>Eubacteriales</taxon>
        <taxon>Clostridiaceae</taxon>
        <taxon>Clostridium</taxon>
    </lineage>
</organism>
<accession>A0ABQ5N638</accession>
<evidence type="ECO:0000313" key="2">
    <source>
        <dbReference type="EMBL" id="GLC30591.1"/>
    </source>
</evidence>
<protein>
    <submittedName>
        <fullName evidence="2">Membrane protein</fullName>
    </submittedName>
</protein>
<name>A0ABQ5N638_9CLOT</name>
<gene>
    <name evidence="2" type="ORF">bsdE14_20010</name>
</gene>
<proteinExistence type="predicted"/>
<feature type="transmembrane region" description="Helical" evidence="1">
    <location>
        <begin position="115"/>
        <end position="137"/>
    </location>
</feature>
<feature type="transmembrane region" description="Helical" evidence="1">
    <location>
        <begin position="82"/>
        <end position="103"/>
    </location>
</feature>
<feature type="transmembrane region" description="Helical" evidence="1">
    <location>
        <begin position="15"/>
        <end position="31"/>
    </location>
</feature>
<dbReference type="Proteomes" id="UP001208567">
    <property type="component" value="Unassembled WGS sequence"/>
</dbReference>
<reference evidence="2 3" key="1">
    <citation type="journal article" date="2024" name="Int. J. Syst. Evol. Microbiol.">
        <title>Clostridium omnivorum sp. nov., isolated from anoxic soil under the treatment of reductive soil disinfestation.</title>
        <authorList>
            <person name="Ueki A."/>
            <person name="Tonouchi A."/>
            <person name="Kaku N."/>
            <person name="Honma S."/>
            <person name="Ueki K."/>
        </authorList>
    </citation>
    <scope>NUCLEOTIDE SEQUENCE [LARGE SCALE GENOMIC DNA]</scope>
    <source>
        <strain evidence="2 3">E14</strain>
    </source>
</reference>